<evidence type="ECO:0000313" key="12">
    <source>
        <dbReference type="Proteomes" id="UP000824469"/>
    </source>
</evidence>
<dbReference type="AlphaFoldDB" id="A0AA38LP38"/>
<evidence type="ECO:0000313" key="11">
    <source>
        <dbReference type="EMBL" id="KAH9328387.1"/>
    </source>
</evidence>
<dbReference type="GO" id="GO:0032875">
    <property type="term" value="P:regulation of DNA endoreduplication"/>
    <property type="evidence" value="ECO:0007669"/>
    <property type="project" value="UniProtKB-ARBA"/>
</dbReference>
<gene>
    <name evidence="11" type="ORF">KI387_000495</name>
</gene>
<dbReference type="Gene3D" id="1.10.472.140">
    <property type="match status" value="1"/>
</dbReference>
<dbReference type="GO" id="GO:0030154">
    <property type="term" value="P:cell differentiation"/>
    <property type="evidence" value="ECO:0007669"/>
    <property type="project" value="TreeGrafter"/>
</dbReference>
<feature type="compositionally biased region" description="Basic and acidic residues" evidence="8">
    <location>
        <begin position="1030"/>
        <end position="1039"/>
    </location>
</feature>
<dbReference type="Gene3D" id="1.10.472.10">
    <property type="entry name" value="Cyclin-like"/>
    <property type="match status" value="2"/>
</dbReference>
<dbReference type="Pfam" id="PF01858">
    <property type="entry name" value="RB_A"/>
    <property type="match status" value="1"/>
</dbReference>
<keyword evidence="7" id="KW-0131">Cell cycle</keyword>
<keyword evidence="12" id="KW-1185">Reference proteome</keyword>
<dbReference type="OMA" id="VYCQSTQ"/>
<dbReference type="GO" id="GO:0005667">
    <property type="term" value="C:transcription regulator complex"/>
    <property type="evidence" value="ECO:0007669"/>
    <property type="project" value="TreeGrafter"/>
</dbReference>
<dbReference type="GO" id="GO:0005634">
    <property type="term" value="C:nucleus"/>
    <property type="evidence" value="ECO:0007669"/>
    <property type="project" value="UniProtKB-SubCell"/>
</dbReference>
<dbReference type="GO" id="GO:0000977">
    <property type="term" value="F:RNA polymerase II transcription regulatory region sequence-specific DNA binding"/>
    <property type="evidence" value="ECO:0007669"/>
    <property type="project" value="TreeGrafter"/>
</dbReference>
<keyword evidence="6" id="KW-0539">Nucleus</keyword>
<dbReference type="FunFam" id="1.10.472.10:FF:000067">
    <property type="entry name" value="Retinoblastoma-related protein 1"/>
    <property type="match status" value="1"/>
</dbReference>
<keyword evidence="5" id="KW-0804">Transcription</keyword>
<evidence type="ECO:0000256" key="2">
    <source>
        <dbReference type="ARBA" id="ARBA00009475"/>
    </source>
</evidence>
<evidence type="ECO:0000259" key="10">
    <source>
        <dbReference type="SMART" id="SM01368"/>
    </source>
</evidence>
<evidence type="ECO:0008006" key="13">
    <source>
        <dbReference type="Google" id="ProtNLM"/>
    </source>
</evidence>
<feature type="domain" description="Retinoblastoma-associated protein A-box" evidence="10">
    <location>
        <begin position="551"/>
        <end position="752"/>
    </location>
</feature>
<feature type="domain" description="Retinoblastoma-associated protein N-terminal" evidence="9">
    <location>
        <begin position="86"/>
        <end position="232"/>
    </location>
</feature>
<dbReference type="Proteomes" id="UP000824469">
    <property type="component" value="Unassembled WGS sequence"/>
</dbReference>
<comment type="similarity">
    <text evidence="2">Belongs to the retinoblastoma protein (RB) family.</text>
</comment>
<dbReference type="SUPFAM" id="SSF47954">
    <property type="entry name" value="Cyclin-like"/>
    <property type="match status" value="2"/>
</dbReference>
<feature type="non-terminal residue" evidence="11">
    <location>
        <position position="1"/>
    </location>
</feature>
<comment type="caution">
    <text evidence="11">The sequence shown here is derived from an EMBL/GenBank/DDBJ whole genome shotgun (WGS) entry which is preliminary data.</text>
</comment>
<reference evidence="11 12" key="1">
    <citation type="journal article" date="2021" name="Nat. Plants">
        <title>The Taxus genome provides insights into paclitaxel biosynthesis.</title>
        <authorList>
            <person name="Xiong X."/>
            <person name="Gou J."/>
            <person name="Liao Q."/>
            <person name="Li Y."/>
            <person name="Zhou Q."/>
            <person name="Bi G."/>
            <person name="Li C."/>
            <person name="Du R."/>
            <person name="Wang X."/>
            <person name="Sun T."/>
            <person name="Guo L."/>
            <person name="Liang H."/>
            <person name="Lu P."/>
            <person name="Wu Y."/>
            <person name="Zhang Z."/>
            <person name="Ro D.K."/>
            <person name="Shang Y."/>
            <person name="Huang S."/>
            <person name="Yan J."/>
        </authorList>
    </citation>
    <scope>NUCLEOTIDE SEQUENCE [LARGE SCALE GENOMIC DNA]</scope>
    <source>
        <strain evidence="11">Ta-2019</strain>
    </source>
</reference>
<dbReference type="GO" id="GO:2000134">
    <property type="term" value="P:negative regulation of G1/S transition of mitotic cell cycle"/>
    <property type="evidence" value="ECO:0007669"/>
    <property type="project" value="TreeGrafter"/>
</dbReference>
<keyword evidence="3" id="KW-0678">Repressor</keyword>
<proteinExistence type="inferred from homology"/>
<dbReference type="InterPro" id="IPR024599">
    <property type="entry name" value="RB_N"/>
</dbReference>
<dbReference type="GO" id="GO:0000785">
    <property type="term" value="C:chromatin"/>
    <property type="evidence" value="ECO:0007669"/>
    <property type="project" value="TreeGrafter"/>
</dbReference>
<evidence type="ECO:0000256" key="1">
    <source>
        <dbReference type="ARBA" id="ARBA00004123"/>
    </source>
</evidence>
<evidence type="ECO:0000256" key="7">
    <source>
        <dbReference type="ARBA" id="ARBA00023306"/>
    </source>
</evidence>
<feature type="region of interest" description="Disordered" evidence="8">
    <location>
        <begin position="514"/>
        <end position="554"/>
    </location>
</feature>
<dbReference type="Pfam" id="PF11934">
    <property type="entry name" value="DUF3452"/>
    <property type="match status" value="2"/>
</dbReference>
<dbReference type="EMBL" id="JAHRHJ020000001">
    <property type="protein sequence ID" value="KAH9328387.1"/>
    <property type="molecule type" value="Genomic_DNA"/>
</dbReference>
<sequence length="1129" mass="125231">MSPGSLIMEDIKPLTRLNGLSPGEDGMEDRLKEFCQSGLSLEEETTEQALRLFRETKDVLLANMKSLANGIAEENERFWFSCVLYSVKRLNGGNTLSKVNLEDNDTGFTLSQILRVAKLNILDFFKEMPQFFLKAGFILNKLYGNDWEKRLQTKELQANFVHLTVLYKYYKRVYQDFFLSGENNQDAVTGTESVSIYLRFGWMLFLALRIHVFSRFKDLVTCTNGLVSILTNISVLSVRKGTKGVDLISSLCNIYHTSEDDLLKMIEKANTLIVGILKKTPCPASECQTEELKNIDTGIINGVYQDFFLSGENNQDAVTGTESVSIYLRFGWMLFLALRIHVFSRFKDLVTCTNGLVSILAILILHVPIRCRSFYLNDSTRFVRKGTKGVDLISSLCNIYHTSEDDLLKMIEKANTLIVGILKKTPCPASECQTEELKNIDTDGLTYFQDLVEEISIISSIRILERDYEDAIHDRGELDERMFVNEEDSLFGSGSVSGGAANISGVKRKYDAMSSPTKTITSPLSPPGSPLTSPVKESSTPSKNKMPPPATPVSTTMTTAKWLRTVIAPLPAKPSSELEHFLSSCDRDITADVIRRTQIILEAIFPSSAPVYRCVAGSLQSAALMDSIWAEQRRLEALKLYYRVLAAMCRAESQRLRNSNLTSLLINERFHRCMLACSAELVLATHKTVTMMFPAVLERAGITAFDLSKVIESFVRHEETLPRELKRHLNSLEERLLESMAWEKGSSIYNSLVVAKPGLLAIINQLGLLAEPMPSLDTIAMHHNLTSGSLQLSSIPHKIEATSDNNAAAPTSPQRHAAPAVVSTETAVGVSGSNNSFVSPVKDRSSAFLVFSSTKSKLQPPLQSAFASPTRPCSAGGGETCAETGINVFFQKVLKLAAIRIKGLSERLNQPTHVMEQVHRLVKCVLSQETSLFFNRHIDQIILCSYYGISKVSGLGLAFREIVAQYRKQPQCKPQVFRNVFIDWSLTNHPGKTGQDTVDIIAFYNEVFVHTMKPFLVQFAPTAAPGNHMHGPEDAEKNEGPSPGSPGPSPFPSLPDMSPKKVSATHNVYVSPLRSSKREALISSHSKSLYACVGESTHAYQSPSKDLTAINNRLNSRRISGRLNFDDAG</sequence>
<dbReference type="GO" id="GO:0006357">
    <property type="term" value="P:regulation of transcription by RNA polymerase II"/>
    <property type="evidence" value="ECO:0007669"/>
    <property type="project" value="InterPro"/>
</dbReference>
<evidence type="ECO:0000256" key="6">
    <source>
        <dbReference type="ARBA" id="ARBA00023242"/>
    </source>
</evidence>
<dbReference type="InterPro" id="IPR002719">
    <property type="entry name" value="RB_B"/>
</dbReference>
<dbReference type="FunFam" id="1.10.472.10:FF:000030">
    <property type="entry name" value="Retinoblastoma-related protein 1"/>
    <property type="match status" value="1"/>
</dbReference>
<accession>A0AA38LP38</accession>
<dbReference type="PANTHER" id="PTHR13742:SF17">
    <property type="entry name" value="RE32990P-RELATED"/>
    <property type="match status" value="1"/>
</dbReference>
<feature type="region of interest" description="Disordered" evidence="8">
    <location>
        <begin position="1026"/>
        <end position="1059"/>
    </location>
</feature>
<evidence type="ECO:0000256" key="3">
    <source>
        <dbReference type="ARBA" id="ARBA00022491"/>
    </source>
</evidence>
<comment type="subcellular location">
    <subcellularLocation>
        <location evidence="1">Nucleus</location>
    </subcellularLocation>
</comment>
<dbReference type="FunFam" id="1.10.472.140:FF:000003">
    <property type="entry name" value="Retinoblastoma-related protein 1"/>
    <property type="match status" value="1"/>
</dbReference>
<dbReference type="SMART" id="SM01367">
    <property type="entry name" value="DUF3452"/>
    <property type="match status" value="2"/>
</dbReference>
<dbReference type="PANTHER" id="PTHR13742">
    <property type="entry name" value="RETINOBLASTOMA-ASSOCIATED PROTEIN RB -RELATED"/>
    <property type="match status" value="1"/>
</dbReference>
<dbReference type="InterPro" id="IPR002720">
    <property type="entry name" value="RB_A"/>
</dbReference>
<dbReference type="InterPro" id="IPR028309">
    <property type="entry name" value="RB_fam"/>
</dbReference>
<name>A0AA38LP38_TAXCH</name>
<feature type="domain" description="Retinoblastoma-associated protein N-terminal" evidence="9">
    <location>
        <begin position="236"/>
        <end position="366"/>
    </location>
</feature>
<evidence type="ECO:0000256" key="8">
    <source>
        <dbReference type="SAM" id="MobiDB-lite"/>
    </source>
</evidence>
<evidence type="ECO:0000256" key="5">
    <source>
        <dbReference type="ARBA" id="ARBA00023163"/>
    </source>
</evidence>
<organism evidence="11 12">
    <name type="scientific">Taxus chinensis</name>
    <name type="common">Chinese yew</name>
    <name type="synonym">Taxus wallichiana var. chinensis</name>
    <dbReference type="NCBI Taxonomy" id="29808"/>
    <lineage>
        <taxon>Eukaryota</taxon>
        <taxon>Viridiplantae</taxon>
        <taxon>Streptophyta</taxon>
        <taxon>Embryophyta</taxon>
        <taxon>Tracheophyta</taxon>
        <taxon>Spermatophyta</taxon>
        <taxon>Pinopsida</taxon>
        <taxon>Pinidae</taxon>
        <taxon>Conifers II</taxon>
        <taxon>Cupressales</taxon>
        <taxon>Taxaceae</taxon>
        <taxon>Taxus</taxon>
    </lineage>
</organism>
<dbReference type="Pfam" id="PF01857">
    <property type="entry name" value="RB_B"/>
    <property type="match status" value="1"/>
</dbReference>
<feature type="compositionally biased region" description="Pro residues" evidence="8">
    <location>
        <begin position="1043"/>
        <end position="1053"/>
    </location>
</feature>
<evidence type="ECO:0000256" key="4">
    <source>
        <dbReference type="ARBA" id="ARBA00023015"/>
    </source>
</evidence>
<dbReference type="InterPro" id="IPR036915">
    <property type="entry name" value="Cyclin-like_sf"/>
</dbReference>
<evidence type="ECO:0000259" key="9">
    <source>
        <dbReference type="SMART" id="SM01367"/>
    </source>
</evidence>
<keyword evidence="4" id="KW-0805">Transcription regulation</keyword>
<protein>
    <recommendedName>
        <fullName evidence="13">Retinoblastoma-related protein</fullName>
    </recommendedName>
</protein>
<dbReference type="SMART" id="SM01368">
    <property type="entry name" value="RB_A"/>
    <property type="match status" value="1"/>
</dbReference>